<keyword evidence="2" id="KW-0175">Coiled coil</keyword>
<organism evidence="4 5">
    <name type="scientific">Jiangella rhizosphaerae</name>
    <dbReference type="NCBI Taxonomy" id="2293569"/>
    <lineage>
        <taxon>Bacteria</taxon>
        <taxon>Bacillati</taxon>
        <taxon>Actinomycetota</taxon>
        <taxon>Actinomycetes</taxon>
        <taxon>Jiangellales</taxon>
        <taxon>Jiangellaceae</taxon>
        <taxon>Jiangella</taxon>
    </lineage>
</organism>
<comment type="caution">
    <text evidence="4">The sequence shown here is derived from an EMBL/GenBank/DDBJ whole genome shotgun (WGS) entry which is preliminary data.</text>
</comment>
<protein>
    <submittedName>
        <fullName evidence="4">MerR family transcriptional regulator</fullName>
    </submittedName>
</protein>
<dbReference type="InterPro" id="IPR009061">
    <property type="entry name" value="DNA-bd_dom_put_sf"/>
</dbReference>
<keyword evidence="5" id="KW-1185">Reference proteome</keyword>
<dbReference type="InterPro" id="IPR000551">
    <property type="entry name" value="MerR-type_HTH_dom"/>
</dbReference>
<dbReference type="GO" id="GO:0003677">
    <property type="term" value="F:DNA binding"/>
    <property type="evidence" value="ECO:0007669"/>
    <property type="project" value="UniProtKB-KW"/>
</dbReference>
<dbReference type="Proteomes" id="UP000284057">
    <property type="component" value="Unassembled WGS sequence"/>
</dbReference>
<dbReference type="SUPFAM" id="SSF46955">
    <property type="entry name" value="Putative DNA-binding domain"/>
    <property type="match status" value="1"/>
</dbReference>
<dbReference type="InterPro" id="IPR047057">
    <property type="entry name" value="MerR_fam"/>
</dbReference>
<evidence type="ECO:0000313" key="4">
    <source>
        <dbReference type="EMBL" id="RIQ11591.1"/>
    </source>
</evidence>
<dbReference type="RefSeq" id="WP_119663016.1">
    <property type="nucleotide sequence ID" value="NZ_QUAL01000419.1"/>
</dbReference>
<gene>
    <name evidence="4" type="ORF">DY240_28380</name>
</gene>
<proteinExistence type="predicted"/>
<dbReference type="PANTHER" id="PTHR30204:SF97">
    <property type="entry name" value="MERR FAMILY REGULATORY PROTEIN"/>
    <property type="match status" value="1"/>
</dbReference>
<dbReference type="EMBL" id="QUAL01000419">
    <property type="protein sequence ID" value="RIQ11591.1"/>
    <property type="molecule type" value="Genomic_DNA"/>
</dbReference>
<evidence type="ECO:0000256" key="2">
    <source>
        <dbReference type="SAM" id="Coils"/>
    </source>
</evidence>
<dbReference type="SMART" id="SM00422">
    <property type="entry name" value="HTH_MERR"/>
    <property type="match status" value="1"/>
</dbReference>
<evidence type="ECO:0000259" key="3">
    <source>
        <dbReference type="PROSITE" id="PS50937"/>
    </source>
</evidence>
<dbReference type="Pfam" id="PF13411">
    <property type="entry name" value="MerR_1"/>
    <property type="match status" value="1"/>
</dbReference>
<dbReference type="Gene3D" id="1.10.1660.10">
    <property type="match status" value="1"/>
</dbReference>
<dbReference type="GO" id="GO:0003700">
    <property type="term" value="F:DNA-binding transcription factor activity"/>
    <property type="evidence" value="ECO:0007669"/>
    <property type="project" value="InterPro"/>
</dbReference>
<sequence>MKSTARLTIGALADRFGLATHVLRHWEAAGLLVPDARVNGRRYYTEEQAVRIATILRGKRAGLRLDQLRDVLTAPSGADRRELLRRHYDELDRRIRELTQSRAMIEHAMRCQADDFTRCPAYQRMVAEASAPITR</sequence>
<dbReference type="PRINTS" id="PR00040">
    <property type="entry name" value="HTHMERR"/>
</dbReference>
<evidence type="ECO:0000313" key="5">
    <source>
        <dbReference type="Proteomes" id="UP000284057"/>
    </source>
</evidence>
<keyword evidence="1" id="KW-0238">DNA-binding</keyword>
<dbReference type="PANTHER" id="PTHR30204">
    <property type="entry name" value="REDOX-CYCLING DRUG-SENSING TRANSCRIPTIONAL ACTIVATOR SOXR"/>
    <property type="match status" value="1"/>
</dbReference>
<reference evidence="4 5" key="1">
    <citation type="submission" date="2018-09" db="EMBL/GenBank/DDBJ databases">
        <title>Isolation, diversity and antifungal activity of actinobacteria from wheat.</title>
        <authorList>
            <person name="Han C."/>
        </authorList>
    </citation>
    <scope>NUCLEOTIDE SEQUENCE [LARGE SCALE GENOMIC DNA]</scope>
    <source>
        <strain evidence="4 5">NEAU-YY265</strain>
    </source>
</reference>
<dbReference type="AlphaFoldDB" id="A0A418KH74"/>
<feature type="coiled-coil region" evidence="2">
    <location>
        <begin position="81"/>
        <end position="108"/>
    </location>
</feature>
<dbReference type="PROSITE" id="PS50937">
    <property type="entry name" value="HTH_MERR_2"/>
    <property type="match status" value="1"/>
</dbReference>
<feature type="domain" description="HTH merR-type" evidence="3">
    <location>
        <begin position="6"/>
        <end position="74"/>
    </location>
</feature>
<accession>A0A418KH74</accession>
<dbReference type="OrthoDB" id="9802039at2"/>
<name>A0A418KH74_9ACTN</name>
<evidence type="ECO:0000256" key="1">
    <source>
        <dbReference type="ARBA" id="ARBA00023125"/>
    </source>
</evidence>